<proteinExistence type="predicted"/>
<protein>
    <submittedName>
        <fullName evidence="1">Uncharacterized protein</fullName>
    </submittedName>
</protein>
<dbReference type="Proteomes" id="UP000826656">
    <property type="component" value="Unassembled WGS sequence"/>
</dbReference>
<evidence type="ECO:0000313" key="2">
    <source>
        <dbReference type="Proteomes" id="UP000826656"/>
    </source>
</evidence>
<reference evidence="1 2" key="1">
    <citation type="journal article" date="2021" name="bioRxiv">
        <title>Chromosome-scale and haplotype-resolved genome assembly of a tetraploid potato cultivar.</title>
        <authorList>
            <person name="Sun H."/>
            <person name="Jiao W.-B."/>
            <person name="Krause K."/>
            <person name="Campoy J.A."/>
            <person name="Goel M."/>
            <person name="Folz-Donahue K."/>
            <person name="Kukat C."/>
            <person name="Huettel B."/>
            <person name="Schneeberger K."/>
        </authorList>
    </citation>
    <scope>NUCLEOTIDE SEQUENCE [LARGE SCALE GENOMIC DNA]</scope>
    <source>
        <strain evidence="1">SolTubOtavaFocal</strain>
        <tissue evidence="1">Leaves</tissue>
    </source>
</reference>
<comment type="caution">
    <text evidence="1">The sequence shown here is derived from an EMBL/GenBank/DDBJ whole genome shotgun (WGS) entry which is preliminary data.</text>
</comment>
<sequence>MVKRLLQGLGDSSPRRMSFVPHCEFNAYWKDHKKQKLQLDNLEKACTGLANSHGELSLSYSKMKKHEKSRDNFITRMWKGFKGLWKLLKANEPLQTLRPDEIRDAPTLLIDDEGAEYNNTTKREKD</sequence>
<organism evidence="1 2">
    <name type="scientific">Solanum tuberosum</name>
    <name type="common">Potato</name>
    <dbReference type="NCBI Taxonomy" id="4113"/>
    <lineage>
        <taxon>Eukaryota</taxon>
        <taxon>Viridiplantae</taxon>
        <taxon>Streptophyta</taxon>
        <taxon>Embryophyta</taxon>
        <taxon>Tracheophyta</taxon>
        <taxon>Spermatophyta</taxon>
        <taxon>Magnoliopsida</taxon>
        <taxon>eudicotyledons</taxon>
        <taxon>Gunneridae</taxon>
        <taxon>Pentapetalae</taxon>
        <taxon>asterids</taxon>
        <taxon>lamiids</taxon>
        <taxon>Solanales</taxon>
        <taxon>Solanaceae</taxon>
        <taxon>Solanoideae</taxon>
        <taxon>Solaneae</taxon>
        <taxon>Solanum</taxon>
    </lineage>
</organism>
<name>A0ABQ7W6M0_SOLTU</name>
<accession>A0ABQ7W6M0</accession>
<dbReference type="EMBL" id="JAIVGD010000003">
    <property type="protein sequence ID" value="KAH0776349.1"/>
    <property type="molecule type" value="Genomic_DNA"/>
</dbReference>
<gene>
    <name evidence="1" type="ORF">KY290_007760</name>
</gene>
<evidence type="ECO:0000313" key="1">
    <source>
        <dbReference type="EMBL" id="KAH0776349.1"/>
    </source>
</evidence>
<keyword evidence="2" id="KW-1185">Reference proteome</keyword>